<reference evidence="1" key="1">
    <citation type="thesis" date="2020" institute="ProQuest LLC" country="789 East Eisenhower Parkway, Ann Arbor, MI, USA">
        <title>Comparative Genomics and Chromosome Evolution.</title>
        <authorList>
            <person name="Mudd A.B."/>
        </authorList>
    </citation>
    <scope>NUCLEOTIDE SEQUENCE</scope>
    <source>
        <strain evidence="1">HN-11 Male</strain>
        <tissue evidence="1">Kidney and liver</tissue>
    </source>
</reference>
<keyword evidence="2" id="KW-1185">Reference proteome</keyword>
<proteinExistence type="predicted"/>
<gene>
    <name evidence="1" type="ORF">GDO78_019786</name>
</gene>
<accession>A0A8J6BJ34</accession>
<evidence type="ECO:0000313" key="1">
    <source>
        <dbReference type="EMBL" id="KAG9464540.1"/>
    </source>
</evidence>
<dbReference type="Proteomes" id="UP000770717">
    <property type="component" value="Unassembled WGS sequence"/>
</dbReference>
<comment type="caution">
    <text evidence="1">The sequence shown here is derived from an EMBL/GenBank/DDBJ whole genome shotgun (WGS) entry which is preliminary data.</text>
</comment>
<name>A0A8J6BJ34_ELECQ</name>
<organism evidence="1 2">
    <name type="scientific">Eleutherodactylus coqui</name>
    <name type="common">Puerto Rican coqui</name>
    <dbReference type="NCBI Taxonomy" id="57060"/>
    <lineage>
        <taxon>Eukaryota</taxon>
        <taxon>Metazoa</taxon>
        <taxon>Chordata</taxon>
        <taxon>Craniata</taxon>
        <taxon>Vertebrata</taxon>
        <taxon>Euteleostomi</taxon>
        <taxon>Amphibia</taxon>
        <taxon>Batrachia</taxon>
        <taxon>Anura</taxon>
        <taxon>Neobatrachia</taxon>
        <taxon>Hyloidea</taxon>
        <taxon>Eleutherodactylidae</taxon>
        <taxon>Eleutherodactylinae</taxon>
        <taxon>Eleutherodactylus</taxon>
        <taxon>Eleutherodactylus</taxon>
    </lineage>
</organism>
<dbReference type="AlphaFoldDB" id="A0A8J6BJ34"/>
<protein>
    <submittedName>
        <fullName evidence="1">Uncharacterized protein</fullName>
    </submittedName>
</protein>
<evidence type="ECO:0000313" key="2">
    <source>
        <dbReference type="Proteomes" id="UP000770717"/>
    </source>
</evidence>
<dbReference type="EMBL" id="WNTK01004288">
    <property type="protein sequence ID" value="KAG9464540.1"/>
    <property type="molecule type" value="Genomic_DNA"/>
</dbReference>
<sequence length="96" mass="10951">MSAVFFLRVTRVCLRRLLKYVTRSTSRAYLDKQVLDYVLKDNTPRLGTDCSGKNEKQPGDRCRTDWVGRTQGCDVQLPHTSGTAYLSLRLGQKKVL</sequence>